<name>A0A6G1KEJ6_9PLEO</name>
<dbReference type="Pfam" id="PF20150">
    <property type="entry name" value="2EXR"/>
    <property type="match status" value="1"/>
</dbReference>
<dbReference type="InterPro" id="IPR045518">
    <property type="entry name" value="2EXR"/>
</dbReference>
<dbReference type="EMBL" id="MU005767">
    <property type="protein sequence ID" value="KAF2711316.1"/>
    <property type="molecule type" value="Genomic_DNA"/>
</dbReference>
<gene>
    <name evidence="2" type="ORF">K504DRAFT_465084</name>
</gene>
<reference evidence="2" key="1">
    <citation type="journal article" date="2020" name="Stud. Mycol.">
        <title>101 Dothideomycetes genomes: a test case for predicting lifestyles and emergence of pathogens.</title>
        <authorList>
            <person name="Haridas S."/>
            <person name="Albert R."/>
            <person name="Binder M."/>
            <person name="Bloem J."/>
            <person name="Labutti K."/>
            <person name="Salamov A."/>
            <person name="Andreopoulos B."/>
            <person name="Baker S."/>
            <person name="Barry K."/>
            <person name="Bills G."/>
            <person name="Bluhm B."/>
            <person name="Cannon C."/>
            <person name="Castanera R."/>
            <person name="Culley D."/>
            <person name="Daum C."/>
            <person name="Ezra D."/>
            <person name="Gonzalez J."/>
            <person name="Henrissat B."/>
            <person name="Kuo A."/>
            <person name="Liang C."/>
            <person name="Lipzen A."/>
            <person name="Lutzoni F."/>
            <person name="Magnuson J."/>
            <person name="Mondo S."/>
            <person name="Nolan M."/>
            <person name="Ohm R."/>
            <person name="Pangilinan J."/>
            <person name="Park H.-J."/>
            <person name="Ramirez L."/>
            <person name="Alfaro M."/>
            <person name="Sun H."/>
            <person name="Tritt A."/>
            <person name="Yoshinaga Y."/>
            <person name="Zwiers L.-H."/>
            <person name="Turgeon B."/>
            <person name="Goodwin S."/>
            <person name="Spatafora J."/>
            <person name="Crous P."/>
            <person name="Grigoriev I."/>
        </authorList>
    </citation>
    <scope>NUCLEOTIDE SEQUENCE</scope>
    <source>
        <strain evidence="2">CBS 279.74</strain>
    </source>
</reference>
<evidence type="ECO:0000259" key="1">
    <source>
        <dbReference type="Pfam" id="PF20150"/>
    </source>
</evidence>
<evidence type="ECO:0000313" key="3">
    <source>
        <dbReference type="Proteomes" id="UP000799428"/>
    </source>
</evidence>
<protein>
    <recommendedName>
        <fullName evidence="1">2EXR domain-containing protein</fullName>
    </recommendedName>
</protein>
<organism evidence="2 3">
    <name type="scientific">Pleomassaria siparia CBS 279.74</name>
    <dbReference type="NCBI Taxonomy" id="1314801"/>
    <lineage>
        <taxon>Eukaryota</taxon>
        <taxon>Fungi</taxon>
        <taxon>Dikarya</taxon>
        <taxon>Ascomycota</taxon>
        <taxon>Pezizomycotina</taxon>
        <taxon>Dothideomycetes</taxon>
        <taxon>Pleosporomycetidae</taxon>
        <taxon>Pleosporales</taxon>
        <taxon>Pleomassariaceae</taxon>
        <taxon>Pleomassaria</taxon>
    </lineage>
</organism>
<proteinExistence type="predicted"/>
<evidence type="ECO:0000313" key="2">
    <source>
        <dbReference type="EMBL" id="KAF2711316.1"/>
    </source>
</evidence>
<feature type="domain" description="2EXR" evidence="1">
    <location>
        <begin position="23"/>
        <end position="118"/>
    </location>
</feature>
<keyword evidence="3" id="KW-1185">Reference proteome</keyword>
<dbReference type="AlphaFoldDB" id="A0A6G1KEJ6"/>
<sequence>MSIQTARPRGRRVGSRLESKHGFHLFPSLPVEIQDMIWAQCITDSQDPVVCIEVLRTPPNQPNAVRQPRFPLLPPIFAVDRRSRIEVFRQANRSGHLFLVPTPKHQTRWLYFNPAYQVLEVAVQKGQTDEISGILAHLNSELIARVRYLHIYDGDDFHWCHWEEYRWWHWQRLATSGALQFRDLETVSISHRPIKLVAEFGCSWGYHKSYLRPCVEHLQPIFRREGHLFLYDHLNLYVHSKTHWCGFQTGPGVRWSLKTGLFPMLQMPVTSQLASQLAQSIPGAVAETDKLWIPLTHWAFAANSTPWFTGGATFKPTAFKVERDRNGFARFKLLAGQAQLPFKDMSLEEASLRGNCIPVDITR</sequence>
<dbReference type="Proteomes" id="UP000799428">
    <property type="component" value="Unassembled WGS sequence"/>
</dbReference>
<accession>A0A6G1KEJ6</accession>